<evidence type="ECO:0000313" key="2">
    <source>
        <dbReference type="Proteomes" id="UP000054908"/>
    </source>
</evidence>
<accession>A0A0W0VUV7</accession>
<evidence type="ECO:0008006" key="3">
    <source>
        <dbReference type="Google" id="ProtNLM"/>
    </source>
</evidence>
<organism evidence="1 2">
    <name type="scientific">Legionella maceachernii</name>
    <dbReference type="NCBI Taxonomy" id="466"/>
    <lineage>
        <taxon>Bacteria</taxon>
        <taxon>Pseudomonadati</taxon>
        <taxon>Pseudomonadota</taxon>
        <taxon>Gammaproteobacteria</taxon>
        <taxon>Legionellales</taxon>
        <taxon>Legionellaceae</taxon>
        <taxon>Legionella</taxon>
    </lineage>
</organism>
<evidence type="ECO:0000313" key="1">
    <source>
        <dbReference type="EMBL" id="KTD23963.1"/>
    </source>
</evidence>
<dbReference type="STRING" id="466.Lmac_2836"/>
<dbReference type="AlphaFoldDB" id="A0A0W0VUV7"/>
<sequence length="285" mass="31842">MINLQMLAKSFLQTSIFLLSSLYLPLSLAHTHGMHHPTAMTEKKSPAIIKLSVERIVSGRGKNLVFVKLTEIKTNKPISLQDLSEVHTQKIHMLIIDDSLSDYSHVHPVPTDEPGVYQFSWKPNKKDANYRIWADLVPINTMQQEYVIADLYKAKSHFAQIIPRITTETVVDGYKFKLSFDKPKLELGKAAMGKIEISDAQGNPVHNLEPIMGAYAHIVGFSDDFNTVVHVHPMGIEPSQAADRGGPELNFHIEPQKAGAIKLFAQVKINGKELFVPFSYYAAVG</sequence>
<dbReference type="PATRIC" id="fig|466.6.peg.3037"/>
<name>A0A0W0VUV7_9GAMM</name>
<proteinExistence type="predicted"/>
<comment type="caution">
    <text evidence="1">The sequence shown here is derived from an EMBL/GenBank/DDBJ whole genome shotgun (WGS) entry which is preliminary data.</text>
</comment>
<keyword evidence="2" id="KW-1185">Reference proteome</keyword>
<dbReference type="EMBL" id="LNYL01000051">
    <property type="protein sequence ID" value="KTD23963.1"/>
    <property type="molecule type" value="Genomic_DNA"/>
</dbReference>
<reference evidence="1 2" key="1">
    <citation type="submission" date="2015-11" db="EMBL/GenBank/DDBJ databases">
        <title>Genomic analysis of 38 Legionella species identifies large and diverse effector repertoires.</title>
        <authorList>
            <person name="Burstein D."/>
            <person name="Amaro F."/>
            <person name="Zusman T."/>
            <person name="Lifshitz Z."/>
            <person name="Cohen O."/>
            <person name="Gilbert J.A."/>
            <person name="Pupko T."/>
            <person name="Shuman H.A."/>
            <person name="Segal G."/>
        </authorList>
    </citation>
    <scope>NUCLEOTIDE SEQUENCE [LARGE SCALE GENOMIC DNA]</scope>
    <source>
        <strain evidence="1 2">PX-1-G2-E2</strain>
    </source>
</reference>
<protein>
    <recommendedName>
        <fullName evidence="3">Secreted protein</fullName>
    </recommendedName>
</protein>
<dbReference type="Proteomes" id="UP000054908">
    <property type="component" value="Unassembled WGS sequence"/>
</dbReference>
<gene>
    <name evidence="1" type="ORF">Lmac_2836</name>
</gene>